<accession>A0A9J6FPJ1</accession>
<organism evidence="1 2">
    <name type="scientific">Haemaphysalis longicornis</name>
    <name type="common">Bush tick</name>
    <dbReference type="NCBI Taxonomy" id="44386"/>
    <lineage>
        <taxon>Eukaryota</taxon>
        <taxon>Metazoa</taxon>
        <taxon>Ecdysozoa</taxon>
        <taxon>Arthropoda</taxon>
        <taxon>Chelicerata</taxon>
        <taxon>Arachnida</taxon>
        <taxon>Acari</taxon>
        <taxon>Parasitiformes</taxon>
        <taxon>Ixodida</taxon>
        <taxon>Ixodoidea</taxon>
        <taxon>Ixodidae</taxon>
        <taxon>Haemaphysalinae</taxon>
        <taxon>Haemaphysalis</taxon>
    </lineage>
</organism>
<dbReference type="OrthoDB" id="6505335at2759"/>
<dbReference type="AlphaFoldDB" id="A0A9J6FPJ1"/>
<gene>
    <name evidence="1" type="ORF">HPB48_019438</name>
</gene>
<keyword evidence="2" id="KW-1185">Reference proteome</keyword>
<protein>
    <submittedName>
        <fullName evidence="1">Uncharacterized protein</fullName>
    </submittedName>
</protein>
<name>A0A9J6FPJ1_HAELO</name>
<proteinExistence type="predicted"/>
<evidence type="ECO:0000313" key="2">
    <source>
        <dbReference type="Proteomes" id="UP000821853"/>
    </source>
</evidence>
<sequence length="250" mass="28473">MDVSSAVAVLNHSVGAAIRVLVSLGQLEDKAITTAWFVEQVFEWFSLLISRYIGTAMSHFKPQAHQEAVTFLKEFASMFARVTIHKGSEQDQFKPVQTGVLITTTSALKIQHQLLSMYRFRFLLLCWLSQDALKNLFSCVRSRNPVPRALEFKLTLRLIMLSKFFRPSHKGNYAIDDSIDLLEFVEVKKAAAEKNFECSGTDEPSKEDLFLEDEAPLSLDDVEMESLVYVSGYIARSVSRWRKLCTTFKE</sequence>
<evidence type="ECO:0000313" key="1">
    <source>
        <dbReference type="EMBL" id="KAH9364763.1"/>
    </source>
</evidence>
<reference evidence="1 2" key="1">
    <citation type="journal article" date="2020" name="Cell">
        <title>Large-Scale Comparative Analyses of Tick Genomes Elucidate Their Genetic Diversity and Vector Capacities.</title>
        <authorList>
            <consortium name="Tick Genome and Microbiome Consortium (TIGMIC)"/>
            <person name="Jia N."/>
            <person name="Wang J."/>
            <person name="Shi W."/>
            <person name="Du L."/>
            <person name="Sun Y."/>
            <person name="Zhan W."/>
            <person name="Jiang J.F."/>
            <person name="Wang Q."/>
            <person name="Zhang B."/>
            <person name="Ji P."/>
            <person name="Bell-Sakyi L."/>
            <person name="Cui X.M."/>
            <person name="Yuan T.T."/>
            <person name="Jiang B.G."/>
            <person name="Yang W.F."/>
            <person name="Lam T.T."/>
            <person name="Chang Q.C."/>
            <person name="Ding S.J."/>
            <person name="Wang X.J."/>
            <person name="Zhu J.G."/>
            <person name="Ruan X.D."/>
            <person name="Zhao L."/>
            <person name="Wei J.T."/>
            <person name="Ye R.Z."/>
            <person name="Que T.C."/>
            <person name="Du C.H."/>
            <person name="Zhou Y.H."/>
            <person name="Cheng J.X."/>
            <person name="Dai P.F."/>
            <person name="Guo W.B."/>
            <person name="Han X.H."/>
            <person name="Huang E.J."/>
            <person name="Li L.F."/>
            <person name="Wei W."/>
            <person name="Gao Y.C."/>
            <person name="Liu J.Z."/>
            <person name="Shao H.Z."/>
            <person name="Wang X."/>
            <person name="Wang C.C."/>
            <person name="Yang T.C."/>
            <person name="Huo Q.B."/>
            <person name="Li W."/>
            <person name="Chen H.Y."/>
            <person name="Chen S.E."/>
            <person name="Zhou L.G."/>
            <person name="Ni X.B."/>
            <person name="Tian J.H."/>
            <person name="Sheng Y."/>
            <person name="Liu T."/>
            <person name="Pan Y.S."/>
            <person name="Xia L.Y."/>
            <person name="Li J."/>
            <person name="Zhao F."/>
            <person name="Cao W.C."/>
        </authorList>
    </citation>
    <scope>NUCLEOTIDE SEQUENCE [LARGE SCALE GENOMIC DNA]</scope>
    <source>
        <strain evidence="1">HaeL-2018</strain>
    </source>
</reference>
<dbReference type="Proteomes" id="UP000821853">
    <property type="component" value="Chromosome 10"/>
</dbReference>
<dbReference type="VEuPathDB" id="VectorBase:HLOH_051748"/>
<dbReference type="OMA" id="VAGHCIG"/>
<dbReference type="EMBL" id="JABSTR010000002">
    <property type="protein sequence ID" value="KAH9364763.1"/>
    <property type="molecule type" value="Genomic_DNA"/>
</dbReference>
<comment type="caution">
    <text evidence="1">The sequence shown here is derived from an EMBL/GenBank/DDBJ whole genome shotgun (WGS) entry which is preliminary data.</text>
</comment>